<feature type="binding site" evidence="5">
    <location>
        <position position="68"/>
    </location>
    <ligand>
        <name>Zn(2+)</name>
        <dbReference type="ChEBI" id="CHEBI:29105"/>
    </ligand>
</feature>
<comment type="subcellular location">
    <subcellularLocation>
        <location evidence="5">Cytoplasm</location>
    </subcellularLocation>
</comment>
<dbReference type="HAMAP" id="MF_01256">
    <property type="entry name" value="YfiT_hydrol"/>
    <property type="match status" value="1"/>
</dbReference>
<evidence type="ECO:0000256" key="3">
    <source>
        <dbReference type="ARBA" id="ARBA00022801"/>
    </source>
</evidence>
<dbReference type="RefSeq" id="WP_068608237.1">
    <property type="nucleotide sequence ID" value="NZ_CP011388.1"/>
</dbReference>
<keyword evidence="4 5" id="KW-0862">Zinc</keyword>
<evidence type="ECO:0000313" key="7">
    <source>
        <dbReference type="EMBL" id="ANE47496.1"/>
    </source>
</evidence>
<gene>
    <name evidence="7" type="ORF">SY83_15765</name>
</gene>
<dbReference type="STRING" id="1178515.SY83_15765"/>
<evidence type="ECO:0000256" key="1">
    <source>
        <dbReference type="ARBA" id="ARBA00022490"/>
    </source>
</evidence>
<evidence type="ECO:0000256" key="2">
    <source>
        <dbReference type="ARBA" id="ARBA00022723"/>
    </source>
</evidence>
<proteinExistence type="inferred from homology"/>
<dbReference type="InterPro" id="IPR034660">
    <property type="entry name" value="DinB/YfiT-like"/>
</dbReference>
<dbReference type="OrthoDB" id="9796039at2"/>
<dbReference type="GO" id="GO:0005737">
    <property type="term" value="C:cytoplasm"/>
    <property type="evidence" value="ECO:0007669"/>
    <property type="project" value="UniProtKB-SubCell"/>
</dbReference>
<reference evidence="7 8" key="1">
    <citation type="submission" date="2015-01" db="EMBL/GenBank/DDBJ databases">
        <title>Paenibacillus swuensis/DY6/whole genome sequencing.</title>
        <authorList>
            <person name="Kim M.K."/>
            <person name="Srinivasan S."/>
            <person name="Lee J.-J."/>
        </authorList>
    </citation>
    <scope>NUCLEOTIDE SEQUENCE [LARGE SCALE GENOMIC DNA]</scope>
    <source>
        <strain evidence="7 8">DY6</strain>
    </source>
</reference>
<dbReference type="PATRIC" id="fig|1178515.4.peg.3170"/>
<dbReference type="KEGG" id="pswu:SY83_15765"/>
<comment type="subunit">
    <text evidence="5">Homodimer.</text>
</comment>
<accession>A0A172TKK1</accession>
<dbReference type="Proteomes" id="UP000076927">
    <property type="component" value="Chromosome"/>
</dbReference>
<dbReference type="GO" id="GO:0008270">
    <property type="term" value="F:zinc ion binding"/>
    <property type="evidence" value="ECO:0007669"/>
    <property type="project" value="UniProtKB-UniRule"/>
</dbReference>
<dbReference type="NCBIfam" id="NF009807">
    <property type="entry name" value="PRK13291.1"/>
    <property type="match status" value="1"/>
</dbReference>
<dbReference type="Pfam" id="PF12867">
    <property type="entry name" value="DinB_2"/>
    <property type="match status" value="1"/>
</dbReference>
<comment type="similarity">
    <text evidence="5">Belongs to the metal hydrolase YfiT family.</text>
</comment>
<dbReference type="AlphaFoldDB" id="A0A172TKK1"/>
<keyword evidence="8" id="KW-1185">Reference proteome</keyword>
<protein>
    <recommendedName>
        <fullName evidence="5">Putative metal-dependent hydrolase SY83_15765</fullName>
        <ecNumber evidence="5">3.-.-.-</ecNumber>
    </recommendedName>
</protein>
<dbReference type="EMBL" id="CP011388">
    <property type="protein sequence ID" value="ANE47496.1"/>
    <property type="molecule type" value="Genomic_DNA"/>
</dbReference>
<dbReference type="GO" id="GO:0016787">
    <property type="term" value="F:hydrolase activity"/>
    <property type="evidence" value="ECO:0007669"/>
    <property type="project" value="UniProtKB-UniRule"/>
</dbReference>
<keyword evidence="1 5" id="KW-0963">Cytoplasm</keyword>
<sequence>MKTETDLRYPIGKFVYSGPATAEQCSIWIHEIAALPTLLAEVLEGLTQEQLDTPYREGGWTPRQVTHHLADSHINSYVRFKLALTEEMPVIKPYEEQLWAELPDSSLPVEVSLRLLMSLHKRWTVLLRSLGEQDLARTLLHPESGEHTVESLIGLYAWHGLHHVAHIADLREREGWNK</sequence>
<comment type="function">
    <text evidence="5">Possible metal-dependent hydrolase.</text>
</comment>
<organism evidence="7 8">
    <name type="scientific">Paenibacillus swuensis</name>
    <dbReference type="NCBI Taxonomy" id="1178515"/>
    <lineage>
        <taxon>Bacteria</taxon>
        <taxon>Bacillati</taxon>
        <taxon>Bacillota</taxon>
        <taxon>Bacilli</taxon>
        <taxon>Bacillales</taxon>
        <taxon>Paenibacillaceae</taxon>
        <taxon>Paenibacillus</taxon>
    </lineage>
</organism>
<evidence type="ECO:0000256" key="4">
    <source>
        <dbReference type="ARBA" id="ARBA00022833"/>
    </source>
</evidence>
<feature type="binding site" evidence="5">
    <location>
        <position position="159"/>
    </location>
    <ligand>
        <name>Zn(2+)</name>
        <dbReference type="ChEBI" id="CHEBI:29105"/>
    </ligand>
</feature>
<name>A0A172TKK1_9BACL</name>
<dbReference type="Gene3D" id="1.20.120.450">
    <property type="entry name" value="dinb family like domain"/>
    <property type="match status" value="1"/>
</dbReference>
<feature type="domain" description="DinB-like" evidence="6">
    <location>
        <begin position="36"/>
        <end position="167"/>
    </location>
</feature>
<dbReference type="SUPFAM" id="SSF109854">
    <property type="entry name" value="DinB/YfiT-like putative metalloenzymes"/>
    <property type="match status" value="1"/>
</dbReference>
<evidence type="ECO:0000256" key="5">
    <source>
        <dbReference type="HAMAP-Rule" id="MF_01256"/>
    </source>
</evidence>
<comment type="cofactor">
    <cofactor evidence="5">
        <name>Zn(2+)</name>
        <dbReference type="ChEBI" id="CHEBI:29105"/>
    </cofactor>
    <text evidence="5">Binds 1 zinc ion per subunit.</text>
</comment>
<dbReference type="InterPro" id="IPR023774">
    <property type="entry name" value="Put_metal_dep_hydrolase_YfiT"/>
</dbReference>
<dbReference type="InterPro" id="IPR024775">
    <property type="entry name" value="DinB-like"/>
</dbReference>
<evidence type="ECO:0000259" key="6">
    <source>
        <dbReference type="Pfam" id="PF12867"/>
    </source>
</evidence>
<keyword evidence="3 5" id="KW-0378">Hydrolase</keyword>
<evidence type="ECO:0000313" key="8">
    <source>
        <dbReference type="Proteomes" id="UP000076927"/>
    </source>
</evidence>
<dbReference type="EC" id="3.-.-.-" evidence="5"/>
<keyword evidence="2 5" id="KW-0479">Metal-binding</keyword>
<feature type="binding site" evidence="5">
    <location>
        <position position="163"/>
    </location>
    <ligand>
        <name>Zn(2+)</name>
        <dbReference type="ChEBI" id="CHEBI:29105"/>
    </ligand>
</feature>